<dbReference type="CDD" id="cd00067">
    <property type="entry name" value="GAL4"/>
    <property type="match status" value="1"/>
</dbReference>
<protein>
    <recommendedName>
        <fullName evidence="10">Zn(2)-C6 fungal-type domain-containing protein</fullName>
    </recommendedName>
</protein>
<evidence type="ECO:0000256" key="1">
    <source>
        <dbReference type="ARBA" id="ARBA00004123"/>
    </source>
</evidence>
<dbReference type="GO" id="GO:0005634">
    <property type="term" value="C:nucleus"/>
    <property type="evidence" value="ECO:0007669"/>
    <property type="project" value="UniProtKB-SubCell"/>
</dbReference>
<proteinExistence type="predicted"/>
<dbReference type="InterPro" id="IPR007219">
    <property type="entry name" value="XnlR_reg_dom"/>
</dbReference>
<organism evidence="11 12">
    <name type="scientific">Phaeosphaeria nodorum (strain SN15 / ATCC MYA-4574 / FGSC 10173)</name>
    <name type="common">Glume blotch fungus</name>
    <name type="synonym">Parastagonospora nodorum</name>
    <dbReference type="NCBI Taxonomy" id="321614"/>
    <lineage>
        <taxon>Eukaryota</taxon>
        <taxon>Fungi</taxon>
        <taxon>Dikarya</taxon>
        <taxon>Ascomycota</taxon>
        <taxon>Pezizomycotina</taxon>
        <taxon>Dothideomycetes</taxon>
        <taxon>Pleosporomycetidae</taxon>
        <taxon>Pleosporales</taxon>
        <taxon>Pleosporineae</taxon>
        <taxon>Phaeosphaeriaceae</taxon>
        <taxon>Parastagonospora</taxon>
    </lineage>
</organism>
<keyword evidence="6" id="KW-0804">Transcription</keyword>
<evidence type="ECO:0000256" key="9">
    <source>
        <dbReference type="SAM" id="Phobius"/>
    </source>
</evidence>
<evidence type="ECO:0000256" key="7">
    <source>
        <dbReference type="ARBA" id="ARBA00023242"/>
    </source>
</evidence>
<dbReference type="GO" id="GO:0008270">
    <property type="term" value="F:zinc ion binding"/>
    <property type="evidence" value="ECO:0007669"/>
    <property type="project" value="InterPro"/>
</dbReference>
<feature type="compositionally biased region" description="Polar residues" evidence="8">
    <location>
        <begin position="1"/>
        <end position="11"/>
    </location>
</feature>
<sequence>MASPAPTTTEGLPTGSGQSGQYESSQHEDSAESGEDVSPTREFTDGQAPKPQPLQKRRRVTRACDECRRKKIKCDGKQPCTHCTVYSYGDSYDQPSNRRRNATPQYIEALESQLKRAKALLHVVFPTVDLNDPSIDSHLQSGLLPQLPVAGPRPQAVQTDPRLLPSHGDQPLEDVNDSHLEAMVKATGHLDLDEEGNWDYHGHSSGVSFMSGLRQFGEMFQIPADSSPSLKHRSMSQGPPSPNSTLSLADTSSATPTGADLPPKDEAQALCDAAIVEASAMLRVVHLPTFYKQFDRMWELSPDQYGNAENGFLPLLFAVLALGKLFSKHDSDLDKASYETLIDEGYKYFRAARQLIDVTDCRDLTALQTIIFMIQFLQSSAKLSACYAYIGVALRSALRMGLHRSFNTNFNTVESETRKRIFWVIRRMDSYVGAMLGLPRFLEDEDIDQGWPAEVDDDYITEDGILPMPEGSISVMVAFNAHTRIVQVLSKICKYVYPIKGTHSSDKNSVTYTVSYSKIRELEQDLAQWLDELPAALRPGGEQSALITRVQQMLRMAFGHAQLLLYRPFLHYVSQASSGKVVDQRAFACASACVSVSRNIIHISTEMRKKGVLAGAYWFSMYTTFFAIVSILYFVLENPTNPTSFDLLRDAVEGKEVLAFFSKRSMAADRCSSALKSMFERLPESIKHGGEIIESKKRRHDSSPQSFAPRPDLLKDDFMAPRRASTFPESMPDVKRTALSHSLPLSQSHLANLGLDPAYNSPTPSDGSFFDSVPGLTPTSSTASLQGFGLGPTQTPQQRSSFPATPLGANYADPSGLNVPDISTMMFPSADPLAYPNQPMTAFESRHPQMFDRNTASPAVGIPQPMSGIDIKSHAAQFAPPGFGANQPRRDGDVQLFGQMPMYLMQGGQAQRGFQPHHGSPNMHLPSNNLQFDDLLNQDEWANSFLDPSLGLNNSPAQFGGRGQFAPSGQGMGGWR</sequence>
<evidence type="ECO:0000256" key="8">
    <source>
        <dbReference type="SAM" id="MobiDB-lite"/>
    </source>
</evidence>
<gene>
    <name evidence="11" type="ORF">JI435_147140</name>
</gene>
<dbReference type="GO" id="GO:0006351">
    <property type="term" value="P:DNA-templated transcription"/>
    <property type="evidence" value="ECO:0007669"/>
    <property type="project" value="InterPro"/>
</dbReference>
<keyword evidence="9" id="KW-0812">Transmembrane</keyword>
<keyword evidence="4" id="KW-0805">Transcription regulation</keyword>
<dbReference type="InterPro" id="IPR036864">
    <property type="entry name" value="Zn2-C6_fun-type_DNA-bd_sf"/>
</dbReference>
<comment type="subcellular location">
    <subcellularLocation>
        <location evidence="1">Nucleus</location>
    </subcellularLocation>
</comment>
<dbReference type="Pfam" id="PF04082">
    <property type="entry name" value="Fungal_trans"/>
    <property type="match status" value="1"/>
</dbReference>
<dbReference type="GO" id="GO:0003677">
    <property type="term" value="F:DNA binding"/>
    <property type="evidence" value="ECO:0007669"/>
    <property type="project" value="UniProtKB-KW"/>
</dbReference>
<dbReference type="GO" id="GO:0000981">
    <property type="term" value="F:DNA-binding transcription factor activity, RNA polymerase II-specific"/>
    <property type="evidence" value="ECO:0007669"/>
    <property type="project" value="InterPro"/>
</dbReference>
<dbReference type="EMBL" id="CP069042">
    <property type="protein sequence ID" value="QRD06148.1"/>
    <property type="molecule type" value="Genomic_DNA"/>
</dbReference>
<feature type="compositionally biased region" description="Low complexity" evidence="8">
    <location>
        <begin position="244"/>
        <end position="257"/>
    </location>
</feature>
<dbReference type="SUPFAM" id="SSF57701">
    <property type="entry name" value="Zn2/Cys6 DNA-binding domain"/>
    <property type="match status" value="1"/>
</dbReference>
<feature type="region of interest" description="Disordered" evidence="8">
    <location>
        <begin position="1"/>
        <end position="62"/>
    </location>
</feature>
<name>A0A7U2NPZ9_PHANO</name>
<dbReference type="SMART" id="SM00066">
    <property type="entry name" value="GAL4"/>
    <property type="match status" value="1"/>
</dbReference>
<dbReference type="PANTHER" id="PTHR47540:SF1">
    <property type="entry name" value="ACTIVATOR OF STRESS GENES 1-RELATED"/>
    <property type="match status" value="1"/>
</dbReference>
<dbReference type="SMART" id="SM00906">
    <property type="entry name" value="Fungal_trans"/>
    <property type="match status" value="1"/>
</dbReference>
<evidence type="ECO:0000259" key="10">
    <source>
        <dbReference type="PROSITE" id="PS50048"/>
    </source>
</evidence>
<dbReference type="PROSITE" id="PS50048">
    <property type="entry name" value="ZN2_CY6_FUNGAL_2"/>
    <property type="match status" value="1"/>
</dbReference>
<feature type="compositionally biased region" description="Low complexity" evidence="8">
    <location>
        <begin position="15"/>
        <end position="24"/>
    </location>
</feature>
<feature type="region of interest" description="Disordered" evidence="8">
    <location>
        <begin position="955"/>
        <end position="976"/>
    </location>
</feature>
<evidence type="ECO:0000256" key="3">
    <source>
        <dbReference type="ARBA" id="ARBA00022833"/>
    </source>
</evidence>
<feature type="compositionally biased region" description="Polar residues" evidence="8">
    <location>
        <begin position="792"/>
        <end position="803"/>
    </location>
</feature>
<evidence type="ECO:0000256" key="6">
    <source>
        <dbReference type="ARBA" id="ARBA00023163"/>
    </source>
</evidence>
<keyword evidence="7" id="KW-0539">Nucleus</keyword>
<dbReference type="CDD" id="cd12148">
    <property type="entry name" value="fungal_TF_MHR"/>
    <property type="match status" value="1"/>
</dbReference>
<dbReference type="AlphaFoldDB" id="A0A7U2NPZ9"/>
<dbReference type="Gene3D" id="4.10.240.10">
    <property type="entry name" value="Zn(2)-C6 fungal-type DNA-binding domain"/>
    <property type="match status" value="1"/>
</dbReference>
<dbReference type="Proteomes" id="UP000663193">
    <property type="component" value="Chromosome 20"/>
</dbReference>
<keyword evidence="2" id="KW-0479">Metal-binding</keyword>
<feature type="region of interest" description="Disordered" evidence="8">
    <location>
        <begin position="224"/>
        <end position="264"/>
    </location>
</feature>
<dbReference type="OrthoDB" id="422427at2759"/>
<dbReference type="InterPro" id="IPR051711">
    <property type="entry name" value="Stress_Response_Reg"/>
</dbReference>
<feature type="region of interest" description="Disordered" evidence="8">
    <location>
        <begin position="910"/>
        <end position="930"/>
    </location>
</feature>
<dbReference type="VEuPathDB" id="FungiDB:JI435_147140"/>
<keyword evidence="9" id="KW-0472">Membrane</keyword>
<evidence type="ECO:0000256" key="5">
    <source>
        <dbReference type="ARBA" id="ARBA00023125"/>
    </source>
</evidence>
<dbReference type="Pfam" id="PF00172">
    <property type="entry name" value="Zn_clus"/>
    <property type="match status" value="1"/>
</dbReference>
<dbReference type="InterPro" id="IPR001138">
    <property type="entry name" value="Zn2Cys6_DnaBD"/>
</dbReference>
<evidence type="ECO:0000256" key="4">
    <source>
        <dbReference type="ARBA" id="ARBA00023015"/>
    </source>
</evidence>
<feature type="domain" description="Zn(2)-C6 fungal-type" evidence="10">
    <location>
        <begin position="63"/>
        <end position="83"/>
    </location>
</feature>
<keyword evidence="5" id="KW-0238">DNA-binding</keyword>
<keyword evidence="3" id="KW-0862">Zinc</keyword>
<evidence type="ECO:0000256" key="2">
    <source>
        <dbReference type="ARBA" id="ARBA00022723"/>
    </source>
</evidence>
<accession>A0A7U2NPZ9</accession>
<reference evidence="12" key="1">
    <citation type="journal article" date="2021" name="BMC Genomics">
        <title>Chromosome-level genome assembly and manually-curated proteome of model necrotroph Parastagonospora nodorum Sn15 reveals a genome-wide trove of candidate effector homologs, and redundancy of virulence-related functions within an accessory chromosome.</title>
        <authorList>
            <person name="Bertazzoni S."/>
            <person name="Jones D.A.B."/>
            <person name="Phan H.T."/>
            <person name="Tan K.-C."/>
            <person name="Hane J.K."/>
        </authorList>
    </citation>
    <scope>NUCLEOTIDE SEQUENCE [LARGE SCALE GENOMIC DNA]</scope>
    <source>
        <strain evidence="12">SN15 / ATCC MYA-4574 / FGSC 10173)</strain>
    </source>
</reference>
<evidence type="ECO:0000313" key="12">
    <source>
        <dbReference type="Proteomes" id="UP000663193"/>
    </source>
</evidence>
<feature type="transmembrane region" description="Helical" evidence="9">
    <location>
        <begin position="616"/>
        <end position="636"/>
    </location>
</feature>
<dbReference type="PANTHER" id="PTHR47540">
    <property type="entry name" value="THIAMINE REPRESSIBLE GENES REGULATORY PROTEIN THI5"/>
    <property type="match status" value="1"/>
</dbReference>
<feature type="region of interest" description="Disordered" evidence="8">
    <location>
        <begin position="690"/>
        <end position="714"/>
    </location>
</feature>
<keyword evidence="12" id="KW-1185">Reference proteome</keyword>
<keyword evidence="9" id="KW-1133">Transmembrane helix</keyword>
<evidence type="ECO:0000313" key="11">
    <source>
        <dbReference type="EMBL" id="QRD06148.1"/>
    </source>
</evidence>
<feature type="region of interest" description="Disordered" evidence="8">
    <location>
        <begin position="765"/>
        <end position="808"/>
    </location>
</feature>